<keyword evidence="2" id="KW-1185">Reference proteome</keyword>
<evidence type="ECO:0000313" key="2">
    <source>
        <dbReference type="Proteomes" id="UP000886653"/>
    </source>
</evidence>
<dbReference type="PANTHER" id="PTHR47381:SF3">
    <property type="entry name" value="ALPHA_BETA-HYDROLASES SUPERFAMILY PROTEIN"/>
    <property type="match status" value="1"/>
</dbReference>
<organism evidence="1 2">
    <name type="scientific">Cronartium quercuum f. sp. fusiforme G11</name>
    <dbReference type="NCBI Taxonomy" id="708437"/>
    <lineage>
        <taxon>Eukaryota</taxon>
        <taxon>Fungi</taxon>
        <taxon>Dikarya</taxon>
        <taxon>Basidiomycota</taxon>
        <taxon>Pucciniomycotina</taxon>
        <taxon>Pucciniomycetes</taxon>
        <taxon>Pucciniales</taxon>
        <taxon>Coleosporiaceae</taxon>
        <taxon>Cronartium</taxon>
    </lineage>
</organism>
<dbReference type="PANTHER" id="PTHR47381">
    <property type="entry name" value="ALPHA/BETA-HYDROLASES SUPERFAMILY PROTEIN"/>
    <property type="match status" value="1"/>
</dbReference>
<dbReference type="InterPro" id="IPR029058">
    <property type="entry name" value="AB_hydrolase_fold"/>
</dbReference>
<proteinExistence type="predicted"/>
<dbReference type="OrthoDB" id="2152248at2759"/>
<dbReference type="Proteomes" id="UP000886653">
    <property type="component" value="Unassembled WGS sequence"/>
</dbReference>
<dbReference type="Gene3D" id="3.40.50.1820">
    <property type="entry name" value="alpha/beta hydrolase"/>
    <property type="match status" value="1"/>
</dbReference>
<reference evidence="1" key="1">
    <citation type="submission" date="2013-11" db="EMBL/GenBank/DDBJ databases">
        <title>Genome sequence of the fusiform rust pathogen reveals effectors for host alternation and coevolution with pine.</title>
        <authorList>
            <consortium name="DOE Joint Genome Institute"/>
            <person name="Smith K."/>
            <person name="Pendleton A."/>
            <person name="Kubisiak T."/>
            <person name="Anderson C."/>
            <person name="Salamov A."/>
            <person name="Aerts A."/>
            <person name="Riley R."/>
            <person name="Clum A."/>
            <person name="Lindquist E."/>
            <person name="Ence D."/>
            <person name="Campbell M."/>
            <person name="Kronenberg Z."/>
            <person name="Feau N."/>
            <person name="Dhillon B."/>
            <person name="Hamelin R."/>
            <person name="Burleigh J."/>
            <person name="Smith J."/>
            <person name="Yandell M."/>
            <person name="Nelson C."/>
            <person name="Grigoriev I."/>
            <person name="Davis J."/>
        </authorList>
    </citation>
    <scope>NUCLEOTIDE SEQUENCE</scope>
    <source>
        <strain evidence="1">G11</strain>
    </source>
</reference>
<dbReference type="AlphaFoldDB" id="A0A9P6TEL9"/>
<dbReference type="SUPFAM" id="SSF53474">
    <property type="entry name" value="alpha/beta-Hydrolases"/>
    <property type="match status" value="1"/>
</dbReference>
<protein>
    <recommendedName>
        <fullName evidence="3">Alpha/beta-hydrolase</fullName>
    </recommendedName>
</protein>
<accession>A0A9P6TEL9</accession>
<name>A0A9P6TEL9_9BASI</name>
<gene>
    <name evidence="1" type="ORF">CROQUDRAFT_653575</name>
</gene>
<dbReference type="EMBL" id="MU167227">
    <property type="protein sequence ID" value="KAG0149497.1"/>
    <property type="molecule type" value="Genomic_DNA"/>
</dbReference>
<evidence type="ECO:0000313" key="1">
    <source>
        <dbReference type="EMBL" id="KAG0149497.1"/>
    </source>
</evidence>
<sequence length="308" mass="34266">MSDLSSITFRDHVISGLPIRAWNYPRPGGTESKAEVACIFLLHGRLGTSAHVEPFARRLIEKANDRLTNESASKHLIIVTFDHRNHGHRLTSLQANHSWTTHPDISATPIENPTHALDMYAIQTGTAHDVSMLIDFLPAYLYPHEPRAITSWGIVGLSLGGHSAWLCATDPRIRFMVPIIGSPDYETLMRHRAAQSDPPIPFGPPHFPYSLIDLIRQKDPCQLDSKIWEGKHLLVLSGAVDRLVNYVDGGTSAFVDRLKDENRLASIEVVVEDGAGHQITEAMVEKTGDWIVERVLNEGRNVTRMAAL</sequence>
<comment type="caution">
    <text evidence="1">The sequence shown here is derived from an EMBL/GenBank/DDBJ whole genome shotgun (WGS) entry which is preliminary data.</text>
</comment>
<evidence type="ECO:0008006" key="3">
    <source>
        <dbReference type="Google" id="ProtNLM"/>
    </source>
</evidence>